<dbReference type="InterPro" id="IPR050418">
    <property type="entry name" value="D-iso_2-hydroxyacid_DH_PdxB"/>
</dbReference>
<dbReference type="AlphaFoldDB" id="A0A382MFA9"/>
<dbReference type="InterPro" id="IPR029753">
    <property type="entry name" value="D-isomer_DH_CS"/>
</dbReference>
<dbReference type="Pfam" id="PF00389">
    <property type="entry name" value="2-Hacid_dh"/>
    <property type="match status" value="1"/>
</dbReference>
<gene>
    <name evidence="6" type="ORF">METZ01_LOCUS298976</name>
</gene>
<evidence type="ECO:0000259" key="5">
    <source>
        <dbReference type="Pfam" id="PF02826"/>
    </source>
</evidence>
<organism evidence="6">
    <name type="scientific">marine metagenome</name>
    <dbReference type="NCBI Taxonomy" id="408172"/>
    <lineage>
        <taxon>unclassified sequences</taxon>
        <taxon>metagenomes</taxon>
        <taxon>ecological metagenomes</taxon>
    </lineage>
</organism>
<evidence type="ECO:0000256" key="1">
    <source>
        <dbReference type="ARBA" id="ARBA00005854"/>
    </source>
</evidence>
<reference evidence="6" key="1">
    <citation type="submission" date="2018-05" db="EMBL/GenBank/DDBJ databases">
        <authorList>
            <person name="Lanie J.A."/>
            <person name="Ng W.-L."/>
            <person name="Kazmierczak K.M."/>
            <person name="Andrzejewski T.M."/>
            <person name="Davidsen T.M."/>
            <person name="Wayne K.J."/>
            <person name="Tettelin H."/>
            <person name="Glass J.I."/>
            <person name="Rusch D."/>
            <person name="Podicherti R."/>
            <person name="Tsui H.-C.T."/>
            <person name="Winkler M.E."/>
        </authorList>
    </citation>
    <scope>NUCLEOTIDE SEQUENCE</scope>
</reference>
<dbReference type="GO" id="GO:0003714">
    <property type="term" value="F:transcription corepressor activity"/>
    <property type="evidence" value="ECO:0007669"/>
    <property type="project" value="InterPro"/>
</dbReference>
<dbReference type="GO" id="GO:0051287">
    <property type="term" value="F:NAD binding"/>
    <property type="evidence" value="ECO:0007669"/>
    <property type="project" value="InterPro"/>
</dbReference>
<dbReference type="EMBL" id="UINC01092493">
    <property type="protein sequence ID" value="SVC46122.1"/>
    <property type="molecule type" value="Genomic_DNA"/>
</dbReference>
<dbReference type="SUPFAM" id="SSF51735">
    <property type="entry name" value="NAD(P)-binding Rossmann-fold domains"/>
    <property type="match status" value="1"/>
</dbReference>
<dbReference type="InterPro" id="IPR006139">
    <property type="entry name" value="D-isomer_2_OHA_DH_cat_dom"/>
</dbReference>
<dbReference type="PROSITE" id="PS00671">
    <property type="entry name" value="D_2_HYDROXYACID_DH_3"/>
    <property type="match status" value="1"/>
</dbReference>
<evidence type="ECO:0008006" key="7">
    <source>
        <dbReference type="Google" id="ProtNLM"/>
    </source>
</evidence>
<keyword evidence="3" id="KW-0520">NAD</keyword>
<evidence type="ECO:0000256" key="3">
    <source>
        <dbReference type="ARBA" id="ARBA00023027"/>
    </source>
</evidence>
<dbReference type="PANTHER" id="PTHR43761">
    <property type="entry name" value="D-ISOMER SPECIFIC 2-HYDROXYACID DEHYDROGENASE FAMILY PROTEIN (AFU_ORTHOLOGUE AFUA_1G13630)"/>
    <property type="match status" value="1"/>
</dbReference>
<dbReference type="InterPro" id="IPR043322">
    <property type="entry name" value="CtBP"/>
</dbReference>
<comment type="similarity">
    <text evidence="1">Belongs to the D-isomer specific 2-hydroxyacid dehydrogenase family.</text>
</comment>
<evidence type="ECO:0000259" key="4">
    <source>
        <dbReference type="Pfam" id="PF00389"/>
    </source>
</evidence>
<dbReference type="SUPFAM" id="SSF52283">
    <property type="entry name" value="Formate/glycerate dehydrogenase catalytic domain-like"/>
    <property type="match status" value="1"/>
</dbReference>
<feature type="non-terminal residue" evidence="6">
    <location>
        <position position="1"/>
    </location>
</feature>
<evidence type="ECO:0000313" key="6">
    <source>
        <dbReference type="EMBL" id="SVC46122.1"/>
    </source>
</evidence>
<proteinExistence type="inferred from homology"/>
<dbReference type="InterPro" id="IPR006140">
    <property type="entry name" value="D-isomer_DH_NAD-bd"/>
</dbReference>
<feature type="domain" description="D-isomer specific 2-hydroxyacid dehydrogenase catalytic" evidence="4">
    <location>
        <begin position="19"/>
        <end position="277"/>
    </location>
</feature>
<dbReference type="CDD" id="cd05299">
    <property type="entry name" value="CtBP_dh"/>
    <property type="match status" value="1"/>
</dbReference>
<dbReference type="InterPro" id="IPR036291">
    <property type="entry name" value="NAD(P)-bd_dom_sf"/>
</dbReference>
<name>A0A382MFA9_9ZZZZ</name>
<keyword evidence="2" id="KW-0560">Oxidoreductase</keyword>
<sequence>TIDDKRETLIDAIRAQERIDTLLFCIAPVDAAVIDELPESCTLLQRLGTGLDNVDIPYAESKGLIVHNTPNYCLEEVAVQVTANLLALHRQFPAVEAALREGGWAAKPPIPIHRLSTQTLGIAGFGRIGRKLGEIMKLLVKRIIYFDTYPGEPVDWAESVSFDELLQTSDLISIHMPLTDETRDIINRDTLSKMKETALFVNAARGALVNPVDISDALNNGVIAGAALDVFEPEVLLADSPLREARNLILTSHTAWYSEEAMLDARVEAIESIVDHLDL</sequence>
<dbReference type="Pfam" id="PF02826">
    <property type="entry name" value="2-Hacid_dh_C"/>
    <property type="match status" value="1"/>
</dbReference>
<accession>A0A382MFA9</accession>
<feature type="domain" description="D-isomer specific 2-hydroxyacid dehydrogenase NAD-binding" evidence="5">
    <location>
        <begin position="83"/>
        <end position="255"/>
    </location>
</feature>
<protein>
    <recommendedName>
        <fullName evidence="7">C-terminal binding protein</fullName>
    </recommendedName>
</protein>
<evidence type="ECO:0000256" key="2">
    <source>
        <dbReference type="ARBA" id="ARBA00023002"/>
    </source>
</evidence>
<dbReference type="PANTHER" id="PTHR43761:SF1">
    <property type="entry name" value="D-ISOMER SPECIFIC 2-HYDROXYACID DEHYDROGENASE CATALYTIC DOMAIN-CONTAINING PROTEIN-RELATED"/>
    <property type="match status" value="1"/>
</dbReference>
<dbReference type="Gene3D" id="3.40.50.720">
    <property type="entry name" value="NAD(P)-binding Rossmann-like Domain"/>
    <property type="match status" value="2"/>
</dbReference>
<dbReference type="GO" id="GO:0016616">
    <property type="term" value="F:oxidoreductase activity, acting on the CH-OH group of donors, NAD or NADP as acceptor"/>
    <property type="evidence" value="ECO:0007669"/>
    <property type="project" value="InterPro"/>
</dbReference>